<dbReference type="EMBL" id="NESP01000002">
    <property type="protein sequence ID" value="PUE56525.1"/>
    <property type="molecule type" value="Genomic_DNA"/>
</dbReference>
<dbReference type="RefSeq" id="WP_108403053.1">
    <property type="nucleotide sequence ID" value="NZ_NESP01000002.1"/>
</dbReference>
<proteinExistence type="predicted"/>
<dbReference type="AlphaFoldDB" id="A0A315EIP3"/>
<accession>A0A315EIP3</accession>
<name>A0A315EIP3_9BURK</name>
<sequence>MPKQSAMTNAVIITNEMRKKAIELMPAAQSSAEAEEIRYSFFKASQAWLRVQGCKSFSEAKMTAKKAQKRLKSLFMIAQGVVAEDGHIITADCWEEILEHFNQDFTCKSPHH</sequence>
<comment type="caution">
    <text evidence="1">The sequence shown here is derived from an EMBL/GenBank/DDBJ whole genome shotgun (WGS) entry which is preliminary data.</text>
</comment>
<dbReference type="Proteomes" id="UP000251341">
    <property type="component" value="Unassembled WGS sequence"/>
</dbReference>
<gene>
    <name evidence="1" type="ORF">B9Z44_14920</name>
</gene>
<reference evidence="1 2" key="1">
    <citation type="submission" date="2017-04" db="EMBL/GenBank/DDBJ databases">
        <title>Unexpected and diverse lifestyles within the genus Limnohabitans.</title>
        <authorList>
            <person name="Kasalicky V."/>
            <person name="Mehrshad M."/>
            <person name="Andrei S.-A."/>
            <person name="Salcher M."/>
            <person name="Kratochvilova H."/>
            <person name="Simek K."/>
            <person name="Ghai R."/>
        </authorList>
    </citation>
    <scope>NUCLEOTIDE SEQUENCE [LARGE SCALE GENOMIC DNA]</scope>
    <source>
        <strain evidence="1 2">MWH-C5</strain>
    </source>
</reference>
<evidence type="ECO:0000313" key="1">
    <source>
        <dbReference type="EMBL" id="PUE56525.1"/>
    </source>
</evidence>
<keyword evidence="2" id="KW-1185">Reference proteome</keyword>
<organism evidence="1 2">
    <name type="scientific">Limnohabitans curvus</name>
    <dbReference type="NCBI Taxonomy" id="323423"/>
    <lineage>
        <taxon>Bacteria</taxon>
        <taxon>Pseudomonadati</taxon>
        <taxon>Pseudomonadota</taxon>
        <taxon>Betaproteobacteria</taxon>
        <taxon>Burkholderiales</taxon>
        <taxon>Comamonadaceae</taxon>
        <taxon>Limnohabitans</taxon>
    </lineage>
</organism>
<evidence type="ECO:0000313" key="2">
    <source>
        <dbReference type="Proteomes" id="UP000251341"/>
    </source>
</evidence>
<protein>
    <submittedName>
        <fullName evidence="1">Uncharacterized protein</fullName>
    </submittedName>
</protein>